<proteinExistence type="predicted"/>
<name>A0A7I7T774_9MYCO</name>
<dbReference type="EMBL" id="AP022596">
    <property type="protein sequence ID" value="BBY65124.1"/>
    <property type="molecule type" value="Genomic_DNA"/>
</dbReference>
<dbReference type="Pfam" id="PF20315">
    <property type="entry name" value="DUF6611"/>
    <property type="match status" value="1"/>
</dbReference>
<reference evidence="1 2" key="1">
    <citation type="journal article" date="2019" name="Emerg. Microbes Infect.">
        <title>Comprehensive subspecies identification of 175 nontuberculous mycobacteria species based on 7547 genomic profiles.</title>
        <authorList>
            <person name="Matsumoto Y."/>
            <person name="Kinjo T."/>
            <person name="Motooka D."/>
            <person name="Nabeya D."/>
            <person name="Jung N."/>
            <person name="Uechi K."/>
            <person name="Horii T."/>
            <person name="Iida T."/>
            <person name="Fujita J."/>
            <person name="Nakamura S."/>
        </authorList>
    </citation>
    <scope>NUCLEOTIDE SEQUENCE [LARGE SCALE GENOMIC DNA]</scope>
    <source>
        <strain evidence="1 2">JCM 30396</strain>
    </source>
</reference>
<dbReference type="KEGG" id="mhev:MHEL_33670"/>
<gene>
    <name evidence="1" type="ORF">MHEL_33670</name>
</gene>
<organism evidence="1 2">
    <name type="scientific">Mycolicibacterium helvum</name>
    <dbReference type="NCBI Taxonomy" id="1534349"/>
    <lineage>
        <taxon>Bacteria</taxon>
        <taxon>Bacillati</taxon>
        <taxon>Actinomycetota</taxon>
        <taxon>Actinomycetes</taxon>
        <taxon>Mycobacteriales</taxon>
        <taxon>Mycobacteriaceae</taxon>
        <taxon>Mycolicibacterium</taxon>
    </lineage>
</organism>
<protein>
    <submittedName>
        <fullName evidence="1">Uncharacterized protein</fullName>
    </submittedName>
</protein>
<dbReference type="Proteomes" id="UP000467148">
    <property type="component" value="Chromosome"/>
</dbReference>
<sequence length="143" mass="15787">MVFPLGISRAQRLWLRLWRAWPTWGVLLWVASEIYLSSIVSNWTAIGIATAVYAASGAGALAPVRGLRSQVRTLSVSVVDRRPDPRSGATCDELESLVHMLSEADALRACGELSDLDHEAVWRQVYDRLGPGRPEPLDHQPSI</sequence>
<evidence type="ECO:0000313" key="1">
    <source>
        <dbReference type="EMBL" id="BBY65124.1"/>
    </source>
</evidence>
<evidence type="ECO:0000313" key="2">
    <source>
        <dbReference type="Proteomes" id="UP000467148"/>
    </source>
</evidence>
<keyword evidence="2" id="KW-1185">Reference proteome</keyword>
<dbReference type="AlphaFoldDB" id="A0A7I7T774"/>
<dbReference type="InterPro" id="IPR046719">
    <property type="entry name" value="DUF6611"/>
</dbReference>
<accession>A0A7I7T774</accession>